<proteinExistence type="predicted"/>
<dbReference type="KEGG" id="aqt:FN924_13745"/>
<evidence type="ECO:0000313" key="2">
    <source>
        <dbReference type="Proteomes" id="UP000315215"/>
    </source>
</evidence>
<name>A0A516KIC9_9BACI</name>
<dbReference type="EMBL" id="CP041666">
    <property type="protein sequence ID" value="QDP41157.1"/>
    <property type="molecule type" value="Genomic_DNA"/>
</dbReference>
<protein>
    <submittedName>
        <fullName evidence="1">Uncharacterized protein</fullName>
    </submittedName>
</protein>
<sequence length="211" mass="24275">MRKVYLSIIAFLLMIIVTMFFTQKQDNSAIHPDGSKEYLNQVEQSKATTSGVKNIQERFEEYFSGVAPKSNIFEGRKGVSIQVQDIPESEKKAYAAALLIEAQKSINVQGDVEVPTQENMEEFFHPTDQQLKDLLHNQIDKLSTNIVQKTVMLNDARRLIEDELIQKHLESIYKNLVDIEIYNKDSLYEFSIALGRYKESVDKIIQLGERL</sequence>
<evidence type="ECO:0000313" key="1">
    <source>
        <dbReference type="EMBL" id="QDP41157.1"/>
    </source>
</evidence>
<dbReference type="OrthoDB" id="9833295at2"/>
<reference evidence="1 2" key="1">
    <citation type="submission" date="2019-07" db="EMBL/GenBank/DDBJ databases">
        <authorList>
            <person name="Li J."/>
        </authorList>
    </citation>
    <scope>NUCLEOTIDE SEQUENCE [LARGE SCALE GENOMIC DNA]</scope>
    <source>
        <strain evidence="1 2">TKL69</strain>
    </source>
</reference>
<gene>
    <name evidence="1" type="ORF">FN924_13745</name>
</gene>
<dbReference type="AlphaFoldDB" id="A0A516KIC9"/>
<dbReference type="Proteomes" id="UP000315215">
    <property type="component" value="Chromosome"/>
</dbReference>
<keyword evidence="2" id="KW-1185">Reference proteome</keyword>
<organism evidence="1 2">
    <name type="scientific">Radiobacillus deserti</name>
    <dbReference type="NCBI Taxonomy" id="2594883"/>
    <lineage>
        <taxon>Bacteria</taxon>
        <taxon>Bacillati</taxon>
        <taxon>Bacillota</taxon>
        <taxon>Bacilli</taxon>
        <taxon>Bacillales</taxon>
        <taxon>Bacillaceae</taxon>
        <taxon>Radiobacillus</taxon>
    </lineage>
</organism>
<accession>A0A516KIC9</accession>
<dbReference type="RefSeq" id="WP_143895414.1">
    <property type="nucleotide sequence ID" value="NZ_CP041666.1"/>
</dbReference>